<protein>
    <submittedName>
        <fullName evidence="1">Uncharacterized protein</fullName>
    </submittedName>
</protein>
<gene>
    <name evidence="1" type="ORF">FEV53_07080</name>
</gene>
<evidence type="ECO:0000313" key="1">
    <source>
        <dbReference type="EMBL" id="TRD21807.1"/>
    </source>
</evidence>
<proteinExistence type="predicted"/>
<dbReference type="EMBL" id="VFSV01000009">
    <property type="protein sequence ID" value="TRD21807.1"/>
    <property type="molecule type" value="Genomic_DNA"/>
</dbReference>
<sequence length="134" mass="14228">MADKRRRDMGIFKHKEALVLVLGGLMLGHAASAEGLVCAFETECFDTDGCSETDYTLEIVARDGGAVMIDVSEELIAEPVREGDRFAWLVRSDSTVRLLAGTVGESARLTVMDATGAVAITYAGSCVVPADKGE</sequence>
<comment type="caution">
    <text evidence="1">The sequence shown here is derived from an EMBL/GenBank/DDBJ whole genome shotgun (WGS) entry which is preliminary data.</text>
</comment>
<name>A0A547Q5Z9_9RHOB</name>
<evidence type="ECO:0000313" key="2">
    <source>
        <dbReference type="Proteomes" id="UP000318590"/>
    </source>
</evidence>
<dbReference type="Proteomes" id="UP000318590">
    <property type="component" value="Unassembled WGS sequence"/>
</dbReference>
<reference evidence="1 2" key="1">
    <citation type="submission" date="2019-06" db="EMBL/GenBank/DDBJ databases">
        <title>Paenimaribius caenipelagi gen. nov., sp. nov., isolated from a tidal flat.</title>
        <authorList>
            <person name="Yoon J.-H."/>
        </authorList>
    </citation>
    <scope>NUCLEOTIDE SEQUENCE [LARGE SCALE GENOMIC DNA]</scope>
    <source>
        <strain evidence="1 2">JBTF-M29</strain>
    </source>
</reference>
<accession>A0A547Q5Z9</accession>
<organism evidence="1 2">
    <name type="scientific">Palleronia caenipelagi</name>
    <dbReference type="NCBI Taxonomy" id="2489174"/>
    <lineage>
        <taxon>Bacteria</taxon>
        <taxon>Pseudomonadati</taxon>
        <taxon>Pseudomonadota</taxon>
        <taxon>Alphaproteobacteria</taxon>
        <taxon>Rhodobacterales</taxon>
        <taxon>Roseobacteraceae</taxon>
        <taxon>Palleronia</taxon>
    </lineage>
</organism>
<dbReference type="AlphaFoldDB" id="A0A547Q5Z9"/>
<keyword evidence="2" id="KW-1185">Reference proteome</keyword>